<reference evidence="14 17" key="2">
    <citation type="submission" date="2019-07" db="EMBL/GenBank/DDBJ databases">
        <title>Whole genome shotgun sequence of Lactobacillus siliginis NBRC 101315.</title>
        <authorList>
            <person name="Hosoyama A."/>
            <person name="Uohara A."/>
            <person name="Ohji S."/>
            <person name="Ichikawa N."/>
        </authorList>
    </citation>
    <scope>NUCLEOTIDE SEQUENCE [LARGE SCALE GENOMIC DNA]</scope>
    <source>
        <strain evidence="14 17">NBRC 101315</strain>
    </source>
</reference>
<keyword evidence="10 13" id="KW-0472">Membrane</keyword>
<evidence type="ECO:0000256" key="10">
    <source>
        <dbReference type="ARBA" id="ARBA00023136"/>
    </source>
</evidence>
<proteinExistence type="inferred from homology"/>
<comment type="caution">
    <text evidence="15">The sequence shown here is derived from an EMBL/GenBank/DDBJ whole genome shotgun (WGS) entry which is preliminary data.</text>
</comment>
<keyword evidence="9" id="KW-0406">Ion transport</keyword>
<comment type="subcellular location">
    <subcellularLocation>
        <location evidence="1">Membrane</location>
        <topology evidence="1">Multi-pass membrane protein</topology>
    </subcellularLocation>
</comment>
<dbReference type="Pfam" id="PF06736">
    <property type="entry name" value="TMEM175"/>
    <property type="match status" value="1"/>
</dbReference>
<evidence type="ECO:0000256" key="7">
    <source>
        <dbReference type="ARBA" id="ARBA00022958"/>
    </source>
</evidence>
<keyword evidence="5 13" id="KW-0812">Transmembrane</keyword>
<dbReference type="EMBL" id="JQCB01000001">
    <property type="protein sequence ID" value="KRN97134.1"/>
    <property type="molecule type" value="Genomic_DNA"/>
</dbReference>
<sequence length="192" mass="22164">MVQKSRLEAYSDAILAIIITIMILEIHVPKLGRLSLLFENRSYLFAYTVGFVLITAVWYNHSHAFDPVSKLSPKSYLANALWLFLISFLPVMTNWVGAHLNERGPEYTYFIWYLLWLGSWVLLLTMLQGDLRREHKPAPVPGFHFKLVFSPIFLALTLANLIAMYWLPVLGILFVLGSVFYATFQSEQRIVH</sequence>
<dbReference type="GO" id="GO:0015252">
    <property type="term" value="F:proton channel activity"/>
    <property type="evidence" value="ECO:0007669"/>
    <property type="project" value="InterPro"/>
</dbReference>
<comment type="catalytic activity">
    <reaction evidence="12">
        <text>K(+)(in) = K(+)(out)</text>
        <dbReference type="Rhea" id="RHEA:29463"/>
        <dbReference type="ChEBI" id="CHEBI:29103"/>
    </reaction>
</comment>
<feature type="transmembrane region" description="Helical" evidence="13">
    <location>
        <begin position="110"/>
        <end position="127"/>
    </location>
</feature>
<evidence type="ECO:0000256" key="13">
    <source>
        <dbReference type="SAM" id="Phobius"/>
    </source>
</evidence>
<keyword evidence="7" id="KW-0630">Potassium</keyword>
<evidence type="ECO:0000256" key="6">
    <source>
        <dbReference type="ARBA" id="ARBA00022826"/>
    </source>
</evidence>
<dbReference type="STRING" id="348151.IV55_GL000051"/>
<evidence type="ECO:0000256" key="4">
    <source>
        <dbReference type="ARBA" id="ARBA00022538"/>
    </source>
</evidence>
<keyword evidence="8 13" id="KW-1133">Transmembrane helix</keyword>
<dbReference type="PANTHER" id="PTHR31462:SF5">
    <property type="entry name" value="ENDOSOMAL_LYSOSOMAL PROTON CHANNEL TMEM175"/>
    <property type="match status" value="1"/>
</dbReference>
<dbReference type="GO" id="GO:0016020">
    <property type="term" value="C:membrane"/>
    <property type="evidence" value="ECO:0007669"/>
    <property type="project" value="UniProtKB-SubCell"/>
</dbReference>
<evidence type="ECO:0000256" key="5">
    <source>
        <dbReference type="ARBA" id="ARBA00022692"/>
    </source>
</evidence>
<comment type="similarity">
    <text evidence="2">Belongs to the TMEM175 family.</text>
</comment>
<organism evidence="15 16">
    <name type="scientific">Furfurilactobacillus siliginis</name>
    <dbReference type="NCBI Taxonomy" id="348151"/>
    <lineage>
        <taxon>Bacteria</taxon>
        <taxon>Bacillati</taxon>
        <taxon>Bacillota</taxon>
        <taxon>Bacilli</taxon>
        <taxon>Lactobacillales</taxon>
        <taxon>Lactobacillaceae</taxon>
        <taxon>Furfurilactobacillus</taxon>
    </lineage>
</organism>
<feature type="transmembrane region" description="Helical" evidence="13">
    <location>
        <begin position="80"/>
        <end position="98"/>
    </location>
</feature>
<evidence type="ECO:0000313" key="17">
    <source>
        <dbReference type="Proteomes" id="UP000321429"/>
    </source>
</evidence>
<protein>
    <submittedName>
        <fullName evidence="14">Membrane protein</fullName>
    </submittedName>
</protein>
<feature type="transmembrane region" description="Helical" evidence="13">
    <location>
        <begin position="12"/>
        <end position="29"/>
    </location>
</feature>
<evidence type="ECO:0000256" key="2">
    <source>
        <dbReference type="ARBA" id="ARBA00006920"/>
    </source>
</evidence>
<evidence type="ECO:0000313" key="14">
    <source>
        <dbReference type="EMBL" id="GEK29500.1"/>
    </source>
</evidence>
<evidence type="ECO:0000256" key="9">
    <source>
        <dbReference type="ARBA" id="ARBA00023065"/>
    </source>
</evidence>
<evidence type="ECO:0000256" key="3">
    <source>
        <dbReference type="ARBA" id="ARBA00022448"/>
    </source>
</evidence>
<keyword evidence="11" id="KW-0407">Ion channel</keyword>
<feature type="transmembrane region" description="Helical" evidence="13">
    <location>
        <begin position="139"/>
        <end position="159"/>
    </location>
</feature>
<reference evidence="15 16" key="1">
    <citation type="journal article" date="2015" name="Genome Announc.">
        <title>Expanding the biotechnology potential of lactobacilli through comparative genomics of 213 strains and associated genera.</title>
        <authorList>
            <person name="Sun Z."/>
            <person name="Harris H.M."/>
            <person name="McCann A."/>
            <person name="Guo C."/>
            <person name="Argimon S."/>
            <person name="Zhang W."/>
            <person name="Yang X."/>
            <person name="Jeffery I.B."/>
            <person name="Cooney J.C."/>
            <person name="Kagawa T.F."/>
            <person name="Liu W."/>
            <person name="Song Y."/>
            <person name="Salvetti E."/>
            <person name="Wrobel A."/>
            <person name="Rasinkangas P."/>
            <person name="Parkhill J."/>
            <person name="Rea M.C."/>
            <person name="O'Sullivan O."/>
            <person name="Ritari J."/>
            <person name="Douillard F.P."/>
            <person name="Paul Ross R."/>
            <person name="Yang R."/>
            <person name="Briner A.E."/>
            <person name="Felis G.E."/>
            <person name="de Vos W.M."/>
            <person name="Barrangou R."/>
            <person name="Klaenhammer T.R."/>
            <person name="Caufield P.W."/>
            <person name="Cui Y."/>
            <person name="Zhang H."/>
            <person name="O'Toole P.W."/>
        </authorList>
    </citation>
    <scope>NUCLEOTIDE SEQUENCE [LARGE SCALE GENOMIC DNA]</scope>
    <source>
        <strain evidence="15 16">DSM 22696</strain>
    </source>
</reference>
<keyword evidence="16" id="KW-1185">Reference proteome</keyword>
<feature type="transmembrane region" description="Helical" evidence="13">
    <location>
        <begin position="41"/>
        <end position="59"/>
    </location>
</feature>
<keyword evidence="6" id="KW-0631">Potassium channel</keyword>
<evidence type="ECO:0000256" key="11">
    <source>
        <dbReference type="ARBA" id="ARBA00023303"/>
    </source>
</evidence>
<dbReference type="AlphaFoldDB" id="A0A0R2L5U9"/>
<name>A0A0R2L5U9_9LACO</name>
<evidence type="ECO:0000313" key="15">
    <source>
        <dbReference type="EMBL" id="KRN97134.1"/>
    </source>
</evidence>
<dbReference type="OrthoDB" id="7626281at2"/>
<evidence type="ECO:0000313" key="16">
    <source>
        <dbReference type="Proteomes" id="UP000051139"/>
    </source>
</evidence>
<keyword evidence="3" id="KW-0813">Transport</keyword>
<evidence type="ECO:0000256" key="8">
    <source>
        <dbReference type="ARBA" id="ARBA00022989"/>
    </source>
</evidence>
<dbReference type="Proteomes" id="UP000321429">
    <property type="component" value="Unassembled WGS sequence"/>
</dbReference>
<dbReference type="PATRIC" id="fig|348151.3.peg.51"/>
<keyword evidence="4" id="KW-0633">Potassium transport</keyword>
<dbReference type="PANTHER" id="PTHR31462">
    <property type="entry name" value="ENDOSOMAL/LYSOSOMAL POTASSIUM CHANNEL TMEM175"/>
    <property type="match status" value="1"/>
</dbReference>
<accession>A0A0R2L5U9</accession>
<dbReference type="Proteomes" id="UP000051139">
    <property type="component" value="Unassembled WGS sequence"/>
</dbReference>
<dbReference type="GO" id="GO:0005267">
    <property type="term" value="F:potassium channel activity"/>
    <property type="evidence" value="ECO:0007669"/>
    <property type="project" value="UniProtKB-KW"/>
</dbReference>
<evidence type="ECO:0000256" key="1">
    <source>
        <dbReference type="ARBA" id="ARBA00004141"/>
    </source>
</evidence>
<dbReference type="EMBL" id="BJUD01000062">
    <property type="protein sequence ID" value="GEK29500.1"/>
    <property type="molecule type" value="Genomic_DNA"/>
</dbReference>
<gene>
    <name evidence="15" type="ORF">IV55_GL000051</name>
    <name evidence="14" type="ORF">LSI01_18110</name>
</gene>
<dbReference type="RefSeq" id="WP_057808398.1">
    <property type="nucleotide sequence ID" value="NZ_BJUD01000062.1"/>
</dbReference>
<dbReference type="InterPro" id="IPR010617">
    <property type="entry name" value="TMEM175-like"/>
</dbReference>
<feature type="transmembrane region" description="Helical" evidence="13">
    <location>
        <begin position="165"/>
        <end position="184"/>
    </location>
</feature>
<evidence type="ECO:0000256" key="12">
    <source>
        <dbReference type="ARBA" id="ARBA00034430"/>
    </source>
</evidence>